<name>A0A0A1WZM8_ZEUCU</name>
<organism evidence="17">
    <name type="scientific">Zeugodacus cucurbitae</name>
    <name type="common">Melon fruit fly</name>
    <name type="synonym">Bactrocera cucurbitae</name>
    <dbReference type="NCBI Taxonomy" id="28588"/>
    <lineage>
        <taxon>Eukaryota</taxon>
        <taxon>Metazoa</taxon>
        <taxon>Ecdysozoa</taxon>
        <taxon>Arthropoda</taxon>
        <taxon>Hexapoda</taxon>
        <taxon>Insecta</taxon>
        <taxon>Pterygota</taxon>
        <taxon>Neoptera</taxon>
        <taxon>Endopterygota</taxon>
        <taxon>Diptera</taxon>
        <taxon>Brachycera</taxon>
        <taxon>Muscomorpha</taxon>
        <taxon>Tephritoidea</taxon>
        <taxon>Tephritidae</taxon>
        <taxon>Zeugodacus</taxon>
        <taxon>Zeugodacus</taxon>
    </lineage>
</organism>
<gene>
    <name evidence="17" type="primary">CG5009_4</name>
    <name evidence="17" type="ORF">g.34459</name>
</gene>
<evidence type="ECO:0000256" key="8">
    <source>
        <dbReference type="ARBA" id="ARBA00023002"/>
    </source>
</evidence>
<evidence type="ECO:0000256" key="9">
    <source>
        <dbReference type="ARBA" id="ARBA00023098"/>
    </source>
</evidence>
<dbReference type="Gene3D" id="1.10.540.10">
    <property type="entry name" value="Acyl-CoA dehydrogenase/oxidase, N-terminal domain"/>
    <property type="match status" value="1"/>
</dbReference>
<dbReference type="GO" id="GO:0033540">
    <property type="term" value="P:fatty acid beta-oxidation using acyl-CoA oxidase"/>
    <property type="evidence" value="ECO:0007669"/>
    <property type="project" value="TreeGrafter"/>
</dbReference>
<feature type="binding site" evidence="13">
    <location>
        <position position="197"/>
    </location>
    <ligand>
        <name>FAD</name>
        <dbReference type="ChEBI" id="CHEBI:57692"/>
    </ligand>
</feature>
<dbReference type="GO" id="GO:0005777">
    <property type="term" value="C:peroxisome"/>
    <property type="evidence" value="ECO:0007669"/>
    <property type="project" value="UniProtKB-SubCell"/>
</dbReference>
<keyword evidence="5 11" id="KW-0285">Flavoprotein</keyword>
<proteinExistence type="inferred from homology"/>
<evidence type="ECO:0000256" key="11">
    <source>
        <dbReference type="PIRNR" id="PIRNR000168"/>
    </source>
</evidence>
<reference evidence="17" key="2">
    <citation type="journal article" date="2015" name="Gigascience">
        <title>Reconstructing a comprehensive transcriptome assembly of a white-pupal translocated strain of the pest fruit fly Bactrocera cucurbitae.</title>
        <authorList>
            <person name="Sim S.B."/>
            <person name="Calla B."/>
            <person name="Hall B."/>
            <person name="DeRego T."/>
            <person name="Geib S.M."/>
        </authorList>
    </citation>
    <scope>NUCLEOTIDE SEQUENCE</scope>
</reference>
<evidence type="ECO:0000256" key="6">
    <source>
        <dbReference type="ARBA" id="ARBA00022827"/>
    </source>
</evidence>
<accession>A0A0A1WZM8</accession>
<dbReference type="InterPro" id="IPR055060">
    <property type="entry name" value="ACOX_C_alpha1"/>
</dbReference>
<evidence type="ECO:0000256" key="12">
    <source>
        <dbReference type="PIRSR" id="PIRSR000168-1"/>
    </source>
</evidence>
<comment type="similarity">
    <text evidence="4 11">Belongs to the acyl-CoA oxidase family.</text>
</comment>
<sequence>MPTKKYLVSDVVNPDLAKERHGASFRVDEFARWWHGGAERLRFKREMEHEIFDDMTEHNTLLHYKSHEEISEISVKQSLEVAKKLRAIQARINPGGTDIWPKLYGSSWLWGSTPAGNPFGVQFVMMVDAIKTQGTDEQWERFGKRVENFEVCGTYAQTELGHGTFLRGLETRADYDRTTGEFVLNSPKLSAYKWWPGGLGHCSNYCLLVAQLYIDDEPKGVQMFFVQVRDEETHLPLPGIDIGEIGHKMGFFGVSNGFLGLKNVRIPRTNMLMRNAKVQPDGTFVKSPSSVLTYFPMVMMRCRVAQDNATLLAMAATIATRYSAVRRQSPINPNEREPQIIDHVTQQMKLFPEIATVVAYQLGANSLWTLYDETYVNIEHGDYTRLPELHALSCALKALCTSDSNAGSERLRLACGGHGYLTSANLHLIVASAAAACTYEGENTVLLLQVGRFLMKSWRAAIEGKPLTPTASYLAGPAQGKGFGKWTGDWENIVRALQYASANKVRLAFESLSQRLKQGQTEGEAANNTGLELTQAAELHGRSFIAATFLAQVTGPAAAEHSAAFNRVLENLLELYLVHTTLRHLSAILQCISLSETELGALQTRLEAVLKKLRPDAVAIVDGFDFHDRTLSSALGSYAGNVYESLFALAKQSPLNQQPVPKSFHTILKPFLKSNL</sequence>
<feature type="domain" description="Acyl-coenzyme A oxidase N-terminal" evidence="15">
    <location>
        <begin position="27"/>
        <end position="151"/>
    </location>
</feature>
<dbReference type="Gene3D" id="1.20.140.10">
    <property type="entry name" value="Butyryl-CoA Dehydrogenase, subunit A, domain 3"/>
    <property type="match status" value="2"/>
</dbReference>
<reference evidence="17" key="1">
    <citation type="submission" date="2014-11" db="EMBL/GenBank/DDBJ databases">
        <authorList>
            <person name="Geib S."/>
        </authorList>
    </citation>
    <scope>NUCLEOTIDE SEQUENCE</scope>
</reference>
<dbReference type="GO" id="GO:0005504">
    <property type="term" value="F:fatty acid binding"/>
    <property type="evidence" value="ECO:0007669"/>
    <property type="project" value="TreeGrafter"/>
</dbReference>
<dbReference type="GO" id="GO:0003997">
    <property type="term" value="F:acyl-CoA oxidase activity"/>
    <property type="evidence" value="ECO:0007669"/>
    <property type="project" value="InterPro"/>
</dbReference>
<keyword evidence="7" id="KW-0276">Fatty acid metabolism</keyword>
<dbReference type="PIRSF" id="PIRSF000168">
    <property type="entry name" value="Acyl-CoA_oxidase"/>
    <property type="match status" value="1"/>
</dbReference>
<dbReference type="OrthoDB" id="538336at2759"/>
<dbReference type="InterPro" id="IPR009100">
    <property type="entry name" value="AcylCoA_DH/oxidase_NM_dom_sf"/>
</dbReference>
<dbReference type="GO" id="GO:0071949">
    <property type="term" value="F:FAD binding"/>
    <property type="evidence" value="ECO:0007669"/>
    <property type="project" value="InterPro"/>
</dbReference>
<dbReference type="InterPro" id="IPR037069">
    <property type="entry name" value="AcylCoA_DH/ox_N_sf"/>
</dbReference>
<dbReference type="InterPro" id="IPR012258">
    <property type="entry name" value="Acyl-CoA_oxidase"/>
</dbReference>
<dbReference type="Pfam" id="PF01756">
    <property type="entry name" value="ACOX"/>
    <property type="match status" value="1"/>
</dbReference>
<evidence type="ECO:0000313" key="17">
    <source>
        <dbReference type="EMBL" id="JAD04529.1"/>
    </source>
</evidence>
<evidence type="ECO:0000256" key="7">
    <source>
        <dbReference type="ARBA" id="ARBA00022832"/>
    </source>
</evidence>
<dbReference type="InterPro" id="IPR029320">
    <property type="entry name" value="Acyl-CoA_ox_N"/>
</dbReference>
<dbReference type="Gene3D" id="2.40.110.10">
    <property type="entry name" value="Butyryl-CoA Dehydrogenase, subunit A, domain 2"/>
    <property type="match status" value="1"/>
</dbReference>
<feature type="domain" description="Acyl-CoA oxidase C-alpha1" evidence="16">
    <location>
        <begin position="294"/>
        <end position="455"/>
    </location>
</feature>
<keyword evidence="8" id="KW-0560">Oxidoreductase</keyword>
<protein>
    <recommendedName>
        <fullName evidence="11">Acyl-coenzyme A oxidase</fullName>
    </recommendedName>
</protein>
<keyword evidence="9" id="KW-0443">Lipid metabolism</keyword>
<evidence type="ECO:0000256" key="1">
    <source>
        <dbReference type="ARBA" id="ARBA00001974"/>
    </source>
</evidence>
<dbReference type="FunFam" id="1.20.140.10:FF:000013">
    <property type="entry name" value="Acyl-coenzyme A oxidase"/>
    <property type="match status" value="1"/>
</dbReference>
<feature type="active site" description="Proton acceptor" evidence="12">
    <location>
        <position position="440"/>
    </location>
</feature>
<keyword evidence="6 11" id="KW-0274">FAD</keyword>
<dbReference type="EMBL" id="GBXI01009763">
    <property type="protein sequence ID" value="JAD04529.1"/>
    <property type="molecule type" value="Transcribed_RNA"/>
</dbReference>
<feature type="binding site" evidence="13">
    <location>
        <position position="158"/>
    </location>
    <ligand>
        <name>FAD</name>
        <dbReference type="ChEBI" id="CHEBI:57692"/>
    </ligand>
</feature>
<dbReference type="GO" id="GO:0055088">
    <property type="term" value="P:lipid homeostasis"/>
    <property type="evidence" value="ECO:0007669"/>
    <property type="project" value="TreeGrafter"/>
</dbReference>
<evidence type="ECO:0000256" key="13">
    <source>
        <dbReference type="PIRSR" id="PIRSR000168-2"/>
    </source>
</evidence>
<dbReference type="InterPro" id="IPR002655">
    <property type="entry name" value="Acyl-CoA_oxidase_C"/>
</dbReference>
<comment type="cofactor">
    <cofactor evidence="1">
        <name>FAD</name>
        <dbReference type="ChEBI" id="CHEBI:57692"/>
    </cofactor>
</comment>
<dbReference type="SUPFAM" id="SSF56645">
    <property type="entry name" value="Acyl-CoA dehydrogenase NM domain-like"/>
    <property type="match status" value="1"/>
</dbReference>
<dbReference type="AlphaFoldDB" id="A0A0A1WZM8"/>
<dbReference type="InterPro" id="IPR036250">
    <property type="entry name" value="AcylCo_DH-like_C"/>
</dbReference>
<dbReference type="Pfam" id="PF22924">
    <property type="entry name" value="ACOX_C_alpha1"/>
    <property type="match status" value="1"/>
</dbReference>
<dbReference type="FunFam" id="2.40.110.10:FF:000003">
    <property type="entry name" value="Acyl-coenzyme A oxidase"/>
    <property type="match status" value="1"/>
</dbReference>
<evidence type="ECO:0000256" key="10">
    <source>
        <dbReference type="ARBA" id="ARBA00023140"/>
    </source>
</evidence>
<comment type="pathway">
    <text evidence="3">Lipid metabolism; peroxisomal fatty acid beta-oxidation.</text>
</comment>
<dbReference type="PANTHER" id="PTHR10909:SF250">
    <property type="entry name" value="PEROXISOMAL ACYL-COENZYME A OXIDASE 1"/>
    <property type="match status" value="1"/>
</dbReference>
<evidence type="ECO:0000256" key="3">
    <source>
        <dbReference type="ARBA" id="ARBA00004846"/>
    </source>
</evidence>
<dbReference type="Pfam" id="PF14749">
    <property type="entry name" value="Acyl-CoA_ox_N"/>
    <property type="match status" value="1"/>
</dbReference>
<dbReference type="InterPro" id="IPR046373">
    <property type="entry name" value="Acyl-CoA_Oxase/DH_mid-dom_sf"/>
</dbReference>
<evidence type="ECO:0000256" key="2">
    <source>
        <dbReference type="ARBA" id="ARBA00004275"/>
    </source>
</evidence>
<evidence type="ECO:0000259" key="15">
    <source>
        <dbReference type="Pfam" id="PF14749"/>
    </source>
</evidence>
<keyword evidence="10" id="KW-0576">Peroxisome</keyword>
<feature type="domain" description="Acyl-CoA oxidase C-terminal" evidence="14">
    <location>
        <begin position="489"/>
        <end position="673"/>
    </location>
</feature>
<evidence type="ECO:0000259" key="16">
    <source>
        <dbReference type="Pfam" id="PF22924"/>
    </source>
</evidence>
<dbReference type="GeneID" id="105218890"/>
<dbReference type="FunFam" id="1.20.140.10:FF:000005">
    <property type="entry name" value="Acyl-coenzyme A oxidase"/>
    <property type="match status" value="1"/>
</dbReference>
<evidence type="ECO:0000259" key="14">
    <source>
        <dbReference type="Pfam" id="PF01756"/>
    </source>
</evidence>
<comment type="subcellular location">
    <subcellularLocation>
        <location evidence="2">Peroxisome</location>
    </subcellularLocation>
</comment>
<dbReference type="SUPFAM" id="SSF47203">
    <property type="entry name" value="Acyl-CoA dehydrogenase C-terminal domain-like"/>
    <property type="match status" value="2"/>
</dbReference>
<evidence type="ECO:0000256" key="4">
    <source>
        <dbReference type="ARBA" id="ARBA00006288"/>
    </source>
</evidence>
<evidence type="ECO:0000256" key="5">
    <source>
        <dbReference type="ARBA" id="ARBA00022630"/>
    </source>
</evidence>
<dbReference type="PANTHER" id="PTHR10909">
    <property type="entry name" value="ELECTRON TRANSPORT OXIDOREDUCTASE"/>
    <property type="match status" value="1"/>
</dbReference>